<gene>
    <name evidence="9" type="ORF">SAMN05444368_1480</name>
</gene>
<accession>A0ABY1JEH3</accession>
<evidence type="ECO:0000259" key="8">
    <source>
        <dbReference type="Pfam" id="PF00266"/>
    </source>
</evidence>
<dbReference type="InterPro" id="IPR020578">
    <property type="entry name" value="Aminotrans_V_PyrdxlP_BS"/>
</dbReference>
<reference evidence="9 10" key="1">
    <citation type="submission" date="2016-11" db="EMBL/GenBank/DDBJ databases">
        <authorList>
            <person name="Varghese N."/>
            <person name="Submissions S."/>
        </authorList>
    </citation>
    <scope>NUCLEOTIDE SEQUENCE [LARGE SCALE GENOMIC DNA]</scope>
    <source>
        <strain evidence="9 10">DSM 20664</strain>
    </source>
</reference>
<evidence type="ECO:0000256" key="3">
    <source>
        <dbReference type="ARBA" id="ARBA00022576"/>
    </source>
</evidence>
<evidence type="ECO:0000256" key="4">
    <source>
        <dbReference type="ARBA" id="ARBA00022679"/>
    </source>
</evidence>
<evidence type="ECO:0000256" key="5">
    <source>
        <dbReference type="ARBA" id="ARBA00022898"/>
    </source>
</evidence>
<evidence type="ECO:0000256" key="6">
    <source>
        <dbReference type="RuleBase" id="RU004075"/>
    </source>
</evidence>
<dbReference type="RefSeq" id="WP_074199785.1">
    <property type="nucleotide sequence ID" value="NZ_FSQZ01000001.1"/>
</dbReference>
<dbReference type="GO" id="GO:0008483">
    <property type="term" value="F:transaminase activity"/>
    <property type="evidence" value="ECO:0007669"/>
    <property type="project" value="UniProtKB-KW"/>
</dbReference>
<dbReference type="InterPro" id="IPR000192">
    <property type="entry name" value="Aminotrans_V_dom"/>
</dbReference>
<dbReference type="Gene3D" id="3.40.640.10">
    <property type="entry name" value="Type I PLP-dependent aspartate aminotransferase-like (Major domain)"/>
    <property type="match status" value="1"/>
</dbReference>
<evidence type="ECO:0000256" key="7">
    <source>
        <dbReference type="RuleBase" id="RU004504"/>
    </source>
</evidence>
<feature type="domain" description="Aminotransferase class V" evidence="8">
    <location>
        <begin position="47"/>
        <end position="288"/>
    </location>
</feature>
<protein>
    <submittedName>
        <fullName evidence="9">Aspartate aminotransferase</fullName>
    </submittedName>
</protein>
<dbReference type="InterPro" id="IPR015421">
    <property type="entry name" value="PyrdxlP-dep_Trfase_major"/>
</dbReference>
<comment type="caution">
    <text evidence="9">The sequence shown here is derived from an EMBL/GenBank/DDBJ whole genome shotgun (WGS) entry which is preliminary data.</text>
</comment>
<dbReference type="Proteomes" id="UP000185093">
    <property type="component" value="Unassembled WGS sequence"/>
</dbReference>
<dbReference type="Gene3D" id="3.90.1150.10">
    <property type="entry name" value="Aspartate Aminotransferase, domain 1"/>
    <property type="match status" value="1"/>
</dbReference>
<dbReference type="InterPro" id="IPR015422">
    <property type="entry name" value="PyrdxlP-dep_Trfase_small"/>
</dbReference>
<name>A0ABY1JEH3_9BACT</name>
<proteinExistence type="inferred from homology"/>
<evidence type="ECO:0000256" key="1">
    <source>
        <dbReference type="ARBA" id="ARBA00001933"/>
    </source>
</evidence>
<keyword evidence="4" id="KW-0808">Transferase</keyword>
<dbReference type="PANTHER" id="PTHR21152">
    <property type="entry name" value="AMINOTRANSFERASE CLASS V"/>
    <property type="match status" value="1"/>
</dbReference>
<dbReference type="PANTHER" id="PTHR21152:SF24">
    <property type="entry name" value="ALANINE--GLYOXYLATE AMINOTRANSFERASE 1"/>
    <property type="match status" value="1"/>
</dbReference>
<dbReference type="InterPro" id="IPR024169">
    <property type="entry name" value="SP_NH2Trfase/AEP_transaminase"/>
</dbReference>
<organism evidence="9 10">
    <name type="scientific">Acetomicrobium flavidum</name>
    <dbReference type="NCBI Taxonomy" id="49896"/>
    <lineage>
        <taxon>Bacteria</taxon>
        <taxon>Thermotogati</taxon>
        <taxon>Synergistota</taxon>
        <taxon>Synergistia</taxon>
        <taxon>Synergistales</taxon>
        <taxon>Acetomicrobiaceae</taxon>
        <taxon>Acetomicrobium</taxon>
    </lineage>
</organism>
<dbReference type="Pfam" id="PF00266">
    <property type="entry name" value="Aminotran_5"/>
    <property type="match status" value="1"/>
</dbReference>
<comment type="cofactor">
    <cofactor evidence="1 7">
        <name>pyridoxal 5'-phosphate</name>
        <dbReference type="ChEBI" id="CHEBI:597326"/>
    </cofactor>
</comment>
<dbReference type="PROSITE" id="PS00595">
    <property type="entry name" value="AA_TRANSFER_CLASS_5"/>
    <property type="match status" value="1"/>
</dbReference>
<dbReference type="EMBL" id="FSQZ01000001">
    <property type="protein sequence ID" value="SIN71955.1"/>
    <property type="molecule type" value="Genomic_DNA"/>
</dbReference>
<sequence>MLKPHKLVMIPGPTPVVRSIQDQMGRETIAFGDAQFIEDFRSVVKDLKELWRCDGQAFVIAGSGTLAMEMAMANISKPGDSVLVCSNGFFGDRYVDICRRRGLQVDVISAPWGKSVTPEDVEGKLSKKKYDIVTATHVETSTGVMAPIAEIGKITKEHDALFVVDGVAATGGAEEYLDTMGIDVLISCSQKAFGVAPGLALLWASKKALDKRKSLGTIVDSYMDFEKWLPVMEDPSKYWGTPPINLIWALKQSLEIIKEEGLEERYARHKKQAAVVDEAVSSMGFSVLADKAFRAPTLAVYLYPEEAGIDDAKFRAIAADEGIYIAGCLGNYAGKGFRMGHMGNIDKHILISAVAAIERTAVRNGIKLELGRALGILQRGLIEESINQI</sequence>
<evidence type="ECO:0000313" key="9">
    <source>
        <dbReference type="EMBL" id="SIN71955.1"/>
    </source>
</evidence>
<keyword evidence="3 9" id="KW-0032">Aminotransferase</keyword>
<evidence type="ECO:0000256" key="2">
    <source>
        <dbReference type="ARBA" id="ARBA00009236"/>
    </source>
</evidence>
<dbReference type="InterPro" id="IPR015424">
    <property type="entry name" value="PyrdxlP-dep_Trfase"/>
</dbReference>
<dbReference type="SUPFAM" id="SSF53383">
    <property type="entry name" value="PLP-dependent transferases"/>
    <property type="match status" value="1"/>
</dbReference>
<dbReference type="PIRSF" id="PIRSF000524">
    <property type="entry name" value="SPT"/>
    <property type="match status" value="1"/>
</dbReference>
<evidence type="ECO:0000313" key="10">
    <source>
        <dbReference type="Proteomes" id="UP000185093"/>
    </source>
</evidence>
<comment type="similarity">
    <text evidence="2 6">Belongs to the class-V pyridoxal-phosphate-dependent aminotransferase family.</text>
</comment>
<keyword evidence="10" id="KW-1185">Reference proteome</keyword>
<keyword evidence="5" id="KW-0663">Pyridoxal phosphate</keyword>